<dbReference type="RefSeq" id="WP_394010307.1">
    <property type="nucleotide sequence ID" value="NZ_JBAFUR010000011.1"/>
</dbReference>
<evidence type="ECO:0000313" key="1">
    <source>
        <dbReference type="EMBL" id="MFG1255544.1"/>
    </source>
</evidence>
<keyword evidence="2" id="KW-1185">Reference proteome</keyword>
<proteinExistence type="predicted"/>
<accession>A0ABW6ZPL7</accession>
<dbReference type="EMBL" id="JBAFUR010000011">
    <property type="protein sequence ID" value="MFG1255544.1"/>
    <property type="molecule type" value="Genomic_DNA"/>
</dbReference>
<gene>
    <name evidence="1" type="ORF">V5F30_25250</name>
</gene>
<name>A0ABW6ZPL7_9HYPH</name>
<comment type="caution">
    <text evidence="1">The sequence shown here is derived from an EMBL/GenBank/DDBJ whole genome shotgun (WGS) entry which is preliminary data.</text>
</comment>
<evidence type="ECO:0000313" key="2">
    <source>
        <dbReference type="Proteomes" id="UP001604043"/>
    </source>
</evidence>
<protein>
    <submittedName>
        <fullName evidence="1">Uncharacterized protein</fullName>
    </submittedName>
</protein>
<reference evidence="1 2" key="1">
    <citation type="submission" date="2024-02" db="EMBL/GenBank/DDBJ databases">
        <title>Expansion and revision of Xanthobacter and proposal of Roseixanthobacter gen. nov.</title>
        <authorList>
            <person name="Soltysiak M.P.M."/>
            <person name="Jalihal A."/>
            <person name="Ory A."/>
            <person name="Chrisophersen C."/>
            <person name="Lee A.D."/>
            <person name="Boulton J."/>
            <person name="Springer M."/>
        </authorList>
    </citation>
    <scope>NUCLEOTIDE SEQUENCE [LARGE SCALE GENOMIC DNA]</scope>
    <source>
        <strain evidence="1 2">CB5</strain>
    </source>
</reference>
<dbReference type="Proteomes" id="UP001604043">
    <property type="component" value="Unassembled WGS sequence"/>
</dbReference>
<sequence length="61" mass="6671">MSQIVVIPRPNMRKFGTIYEVEVRGLRLCRKDGSPRRFGTAGAAQTAGEAFAKDSAVRTSD</sequence>
<organism evidence="1 2">
    <name type="scientific">Xanthobacter aminoxidans</name>
    <dbReference type="NCBI Taxonomy" id="186280"/>
    <lineage>
        <taxon>Bacteria</taxon>
        <taxon>Pseudomonadati</taxon>
        <taxon>Pseudomonadota</taxon>
        <taxon>Alphaproteobacteria</taxon>
        <taxon>Hyphomicrobiales</taxon>
        <taxon>Xanthobacteraceae</taxon>
        <taxon>Xanthobacter</taxon>
    </lineage>
</organism>